<dbReference type="InterPro" id="IPR014219">
    <property type="entry name" value="SpoIVB"/>
</dbReference>
<dbReference type="Pfam" id="PF05580">
    <property type="entry name" value="Peptidase_S55"/>
    <property type="match status" value="1"/>
</dbReference>
<dbReference type="InterPro" id="IPR041489">
    <property type="entry name" value="PDZ_6"/>
</dbReference>
<dbReference type="NCBIfam" id="TIGR02860">
    <property type="entry name" value="spore_IV_B"/>
    <property type="match status" value="1"/>
</dbReference>
<dbReference type="EMBL" id="WWVX01000001">
    <property type="protein sequence ID" value="MZL68280.1"/>
    <property type="molecule type" value="Genomic_DNA"/>
</dbReference>
<evidence type="ECO:0000313" key="4">
    <source>
        <dbReference type="EMBL" id="SHG22608.1"/>
    </source>
</evidence>
<dbReference type="Gene3D" id="2.30.42.10">
    <property type="match status" value="1"/>
</dbReference>
<dbReference type="AlphaFoldDB" id="A0AAQ1ME35"/>
<dbReference type="InterPro" id="IPR036034">
    <property type="entry name" value="PDZ_sf"/>
</dbReference>
<accession>A0AAQ1ME35</accession>
<evidence type="ECO:0000256" key="1">
    <source>
        <dbReference type="SAM" id="SignalP"/>
    </source>
</evidence>
<organism evidence="4 5">
    <name type="scientific">Bittarella massiliensis</name>
    <name type="common">ex Durand et al. 2017</name>
    <dbReference type="NCBI Taxonomy" id="1720313"/>
    <lineage>
        <taxon>Bacteria</taxon>
        <taxon>Bacillati</taxon>
        <taxon>Bacillota</taxon>
        <taxon>Clostridia</taxon>
        <taxon>Eubacteriales</taxon>
        <taxon>Oscillospiraceae</taxon>
        <taxon>Bittarella (ex Durand et al. 2017)</taxon>
    </lineage>
</organism>
<feature type="chain" id="PRO_5042971502" evidence="1">
    <location>
        <begin position="29"/>
        <end position="409"/>
    </location>
</feature>
<comment type="caution">
    <text evidence="4">The sequence shown here is derived from an EMBL/GenBank/DDBJ whole genome shotgun (WGS) entry which is preliminary data.</text>
</comment>
<dbReference type="PROSITE" id="PS51494">
    <property type="entry name" value="SPOIVB"/>
    <property type="match status" value="1"/>
</dbReference>
<keyword evidence="1" id="KW-0732">Signal</keyword>
<evidence type="ECO:0000313" key="6">
    <source>
        <dbReference type="Proteomes" id="UP000474718"/>
    </source>
</evidence>
<dbReference type="Proteomes" id="UP000474718">
    <property type="component" value="Unassembled WGS sequence"/>
</dbReference>
<keyword evidence="6" id="KW-1185">Reference proteome</keyword>
<sequence length="409" mass="42979">MKKQIQKICGLAAALWAAFSLSSLGAVAYYQKTLPDQFYVSSADAVSFSGATPFSFATGTDERAREAAASVGGSQNFFTDVNLFGLIPVKDVHVSVADKPVVTVSGRPFGVKMYTDGAVVVGISPVKTKDGAKTPGEEAGLQVGDVIVTLGGQPIKSYTDITAQAKAGQPLICEYMRGGSRYSTTVTPALSSEGGYKLGVWVRDSSAGIGTMTFVAGSGDNLIFAGLGHGISDVDTKDIMPLATGEIVSARISGVQKGQSGTPGELKGLFTSEKALGTLRQNGETGVYGLFHQTPQGTTMPVAYKQEVKEGAAQILCTLDGDTPKLYDIDIEKINLNDRERTKNLLIRVTDSELLEKAGGIVQGMSGSPIIQNNQLVGAVTHVLVNDPTRGYGIFAENMWESTKTVSVS</sequence>
<evidence type="ECO:0000313" key="3">
    <source>
        <dbReference type="EMBL" id="MZL68280.1"/>
    </source>
</evidence>
<keyword evidence="3" id="KW-0378">Hydrolase</keyword>
<reference evidence="3 6" key="3">
    <citation type="journal article" date="2019" name="Nat. Med.">
        <title>A library of human gut bacterial isolates paired with longitudinal multiomics data enables mechanistic microbiome research.</title>
        <authorList>
            <person name="Poyet M."/>
            <person name="Groussin M."/>
            <person name="Gibbons S.M."/>
            <person name="Avila-Pacheco J."/>
            <person name="Jiang X."/>
            <person name="Kearney S.M."/>
            <person name="Perrotta A.R."/>
            <person name="Berdy B."/>
            <person name="Zhao S."/>
            <person name="Lieberman T.D."/>
            <person name="Swanson P.K."/>
            <person name="Smith M."/>
            <person name="Roesemann S."/>
            <person name="Alexander J.E."/>
            <person name="Rich S.A."/>
            <person name="Livny J."/>
            <person name="Vlamakis H."/>
            <person name="Clish C."/>
            <person name="Bullock K."/>
            <person name="Deik A."/>
            <person name="Scott J."/>
            <person name="Pierce K.A."/>
            <person name="Xavier R.J."/>
            <person name="Alm E.J."/>
        </authorList>
    </citation>
    <scope>NUCLEOTIDE SEQUENCE [LARGE SCALE GENOMIC DNA]</scope>
    <source>
        <strain evidence="3 6">BIOML-A2</strain>
    </source>
</reference>
<evidence type="ECO:0000259" key="2">
    <source>
        <dbReference type="PROSITE" id="PS51494"/>
    </source>
</evidence>
<gene>
    <name evidence="3" type="primary">spoIVB</name>
    <name evidence="3" type="ORF">GT747_00625</name>
    <name evidence="4" type="ORF">SAMN05444424_1952</name>
</gene>
<dbReference type="GO" id="GO:0016787">
    <property type="term" value="F:hydrolase activity"/>
    <property type="evidence" value="ECO:0007669"/>
    <property type="project" value="UniProtKB-KW"/>
</dbReference>
<reference evidence="5" key="1">
    <citation type="submission" date="2016-11" db="EMBL/GenBank/DDBJ databases">
        <authorList>
            <person name="Jaros S."/>
            <person name="Januszkiewicz K."/>
            <person name="Wedrychowicz H."/>
        </authorList>
    </citation>
    <scope>NUCLEOTIDE SEQUENCE [LARGE SCALE GENOMIC DNA]</scope>
    <source>
        <strain evidence="5">DSM 4029</strain>
    </source>
</reference>
<dbReference type="Pfam" id="PF17820">
    <property type="entry name" value="PDZ_6"/>
    <property type="match status" value="1"/>
</dbReference>
<feature type="domain" description="Peptidase S55" evidence="2">
    <location>
        <begin position="180"/>
        <end position="409"/>
    </location>
</feature>
<name>A0AAQ1ME35_9FIRM</name>
<dbReference type="InterPro" id="IPR008763">
    <property type="entry name" value="Peptidase_S55"/>
</dbReference>
<dbReference type="RefSeq" id="WP_021661017.1">
    <property type="nucleotide sequence ID" value="NZ_FQVY01000002.1"/>
</dbReference>
<dbReference type="Proteomes" id="UP000184089">
    <property type="component" value="Unassembled WGS sequence"/>
</dbReference>
<protein>
    <submittedName>
        <fullName evidence="3">SpoIVB peptidase</fullName>
        <ecNumber evidence="3">3.4.21.116</ecNumber>
    </submittedName>
    <submittedName>
        <fullName evidence="4">Stage IV sporulation protein B</fullName>
    </submittedName>
</protein>
<proteinExistence type="predicted"/>
<dbReference type="EC" id="3.4.21.116" evidence="3"/>
<dbReference type="SUPFAM" id="SSF50156">
    <property type="entry name" value="PDZ domain-like"/>
    <property type="match status" value="1"/>
</dbReference>
<reference evidence="4" key="2">
    <citation type="submission" date="2016-11" db="EMBL/GenBank/DDBJ databases">
        <authorList>
            <person name="Varghese N."/>
            <person name="Submissions S."/>
        </authorList>
    </citation>
    <scope>NUCLEOTIDE SEQUENCE</scope>
    <source>
        <strain evidence="4">DSM 4029</strain>
    </source>
</reference>
<dbReference type="EMBL" id="FQVY01000002">
    <property type="protein sequence ID" value="SHG22608.1"/>
    <property type="molecule type" value="Genomic_DNA"/>
</dbReference>
<feature type="signal peptide" evidence="1">
    <location>
        <begin position="1"/>
        <end position="28"/>
    </location>
</feature>
<evidence type="ECO:0000313" key="5">
    <source>
        <dbReference type="Proteomes" id="UP000184089"/>
    </source>
</evidence>